<reference evidence="1" key="1">
    <citation type="submission" date="2018-12" db="EMBL/GenBank/DDBJ databases">
        <title>Novel natural products biosynthetic potential of the class Ktedonobacteria.</title>
        <authorList>
            <person name="Zheng Y."/>
            <person name="Saitou A."/>
            <person name="Wang C.M."/>
            <person name="Toyoda A."/>
            <person name="Minakuchi Y."/>
            <person name="Sekiguchi Y."/>
            <person name="Ueda K."/>
            <person name="Takano H."/>
            <person name="Sakai Y."/>
            <person name="Yokota A."/>
            <person name="Yabe S."/>
        </authorList>
    </citation>
    <scope>NUCLEOTIDE SEQUENCE</scope>
    <source>
        <strain evidence="1">COM3</strain>
    </source>
</reference>
<name>A0A455SD83_9CHLR</name>
<dbReference type="EMBL" id="AP019376">
    <property type="protein sequence ID" value="BBH85308.1"/>
    <property type="molecule type" value="Genomic_DNA"/>
</dbReference>
<dbReference type="AlphaFoldDB" id="A0A455SD83"/>
<gene>
    <name evidence="1" type="ORF">KTC_00590</name>
</gene>
<proteinExistence type="predicted"/>
<organism evidence="1">
    <name type="scientific">Thermosporothrix sp. COM3</name>
    <dbReference type="NCBI Taxonomy" id="2490863"/>
    <lineage>
        <taxon>Bacteria</taxon>
        <taxon>Bacillati</taxon>
        <taxon>Chloroflexota</taxon>
        <taxon>Ktedonobacteria</taxon>
        <taxon>Ktedonobacterales</taxon>
        <taxon>Thermosporotrichaceae</taxon>
        <taxon>Thermosporothrix</taxon>
    </lineage>
</organism>
<sequence length="80" mass="8827">MNKTNEKTGASMRYAYPCRVKLLLNSFLRLPGSHDEFTYDDSGAVTEAIIVQPGSATTTKKKTMSLNVIVRNRSIVDSTS</sequence>
<protein>
    <submittedName>
        <fullName evidence="1">Uncharacterized protein</fullName>
    </submittedName>
</protein>
<accession>A0A455SD83</accession>
<evidence type="ECO:0000313" key="1">
    <source>
        <dbReference type="EMBL" id="BBH85308.1"/>
    </source>
</evidence>